<dbReference type="EMBL" id="CAJOBZ010000002">
    <property type="protein sequence ID" value="CAF4760854.1"/>
    <property type="molecule type" value="Genomic_DNA"/>
</dbReference>
<proteinExistence type="predicted"/>
<dbReference type="AlphaFoldDB" id="A0A821M4J0"/>
<reference evidence="1" key="1">
    <citation type="submission" date="2021-02" db="EMBL/GenBank/DDBJ databases">
        <authorList>
            <person name="Steward A R."/>
        </authorList>
    </citation>
    <scope>NUCLEOTIDE SEQUENCE</scope>
</reference>
<accession>A0A821M4J0</accession>
<protein>
    <submittedName>
        <fullName evidence="1">Uncharacterized protein</fullName>
    </submittedName>
</protein>
<evidence type="ECO:0000313" key="2">
    <source>
        <dbReference type="Proteomes" id="UP000663880"/>
    </source>
</evidence>
<gene>
    <name evidence="1" type="ORF">PMACD_LOCUS1296</name>
</gene>
<organism evidence="1 2">
    <name type="scientific">Pieris macdunnoughi</name>
    <dbReference type="NCBI Taxonomy" id="345717"/>
    <lineage>
        <taxon>Eukaryota</taxon>
        <taxon>Metazoa</taxon>
        <taxon>Ecdysozoa</taxon>
        <taxon>Arthropoda</taxon>
        <taxon>Hexapoda</taxon>
        <taxon>Insecta</taxon>
        <taxon>Pterygota</taxon>
        <taxon>Neoptera</taxon>
        <taxon>Endopterygota</taxon>
        <taxon>Lepidoptera</taxon>
        <taxon>Glossata</taxon>
        <taxon>Ditrysia</taxon>
        <taxon>Papilionoidea</taxon>
        <taxon>Pieridae</taxon>
        <taxon>Pierinae</taxon>
        <taxon>Pieris</taxon>
    </lineage>
</organism>
<keyword evidence="2" id="KW-1185">Reference proteome</keyword>
<comment type="caution">
    <text evidence="1">The sequence shown here is derived from an EMBL/GenBank/DDBJ whole genome shotgun (WGS) entry which is preliminary data.</text>
</comment>
<sequence>MTTGQYGRQVPATLYGQQQVQARVTAGRLAVARPHEPRQVDVTRGCFAPVYGLRQLVSRTKGYLNHRHLTKCFLKIVCVQRRINGYPVLGTECYCCIFYNF</sequence>
<dbReference type="Proteomes" id="UP000663880">
    <property type="component" value="Unassembled WGS sequence"/>
</dbReference>
<name>A0A821M4J0_9NEOP</name>
<evidence type="ECO:0000313" key="1">
    <source>
        <dbReference type="EMBL" id="CAF4760854.1"/>
    </source>
</evidence>